<keyword evidence="1" id="KW-0805">Transcription regulation</keyword>
<keyword evidence="2" id="KW-0238">DNA-binding</keyword>
<gene>
    <name evidence="5" type="ORF">GCM10008066_22370</name>
</gene>
<dbReference type="PANTHER" id="PTHR43130:SF3">
    <property type="entry name" value="HTH-TYPE TRANSCRIPTIONAL REGULATOR RV1931C"/>
    <property type="match status" value="1"/>
</dbReference>
<comment type="caution">
    <text evidence="5">The sequence shown here is derived from an EMBL/GenBank/DDBJ whole genome shotgun (WGS) entry which is preliminary data.</text>
</comment>
<dbReference type="InterPro" id="IPR020449">
    <property type="entry name" value="Tscrpt_reg_AraC-type_HTH"/>
</dbReference>
<accession>A0A8J3AYZ0</accession>
<organism evidence="5 6">
    <name type="scientific">Oxalicibacterium faecigallinarum</name>
    <dbReference type="NCBI Taxonomy" id="573741"/>
    <lineage>
        <taxon>Bacteria</taxon>
        <taxon>Pseudomonadati</taxon>
        <taxon>Pseudomonadota</taxon>
        <taxon>Betaproteobacteria</taxon>
        <taxon>Burkholderiales</taxon>
        <taxon>Oxalobacteraceae</taxon>
        <taxon>Oxalicibacterium</taxon>
    </lineage>
</organism>
<proteinExistence type="predicted"/>
<dbReference type="Gene3D" id="3.40.50.880">
    <property type="match status" value="1"/>
</dbReference>
<dbReference type="SMART" id="SM00342">
    <property type="entry name" value="HTH_ARAC"/>
    <property type="match status" value="1"/>
</dbReference>
<evidence type="ECO:0000256" key="1">
    <source>
        <dbReference type="ARBA" id="ARBA00023015"/>
    </source>
</evidence>
<dbReference type="InterPro" id="IPR029062">
    <property type="entry name" value="Class_I_gatase-like"/>
</dbReference>
<sequence length="328" mass="35994">MRKITVGLLVFPRFQMLDIAAPGDAFAEVKVLSKGQSEYEILTIGTTRGPIQSSSGLTILPDRTIFDPCPHFDTLIVPGGLGVFDILEDTTLTDWLTMQGENCRRLGAICNGVFALGAAGMISGRTVTTHWMDAANLATMFRKAKVEPDLIYVKDGSLYTTAGVTAGIDLSLALIEEDFGKQMAVDVAKYLIVYLRRAGGQSQFSPLLDMQVENDSPIATVQGYILGNLEQELTLPSIANTLQMSARHLSRVFKQECGMTVMNFVNDARIDAARHHLEATELTLSEIARRCGFGNAATFRRVFGKRLGISPADYRQRFHSENAHTEKV</sequence>
<evidence type="ECO:0000313" key="6">
    <source>
        <dbReference type="Proteomes" id="UP000642180"/>
    </source>
</evidence>
<dbReference type="CDD" id="cd03137">
    <property type="entry name" value="GATase1_AraC_1"/>
    <property type="match status" value="1"/>
</dbReference>
<dbReference type="Proteomes" id="UP000642180">
    <property type="component" value="Unassembled WGS sequence"/>
</dbReference>
<dbReference type="InterPro" id="IPR002818">
    <property type="entry name" value="DJ-1/PfpI"/>
</dbReference>
<dbReference type="EMBL" id="BMDI01000002">
    <property type="protein sequence ID" value="GGI20106.1"/>
    <property type="molecule type" value="Genomic_DNA"/>
</dbReference>
<dbReference type="Gene3D" id="1.10.10.60">
    <property type="entry name" value="Homeodomain-like"/>
    <property type="match status" value="2"/>
</dbReference>
<keyword evidence="6" id="KW-1185">Reference proteome</keyword>
<dbReference type="InterPro" id="IPR009057">
    <property type="entry name" value="Homeodomain-like_sf"/>
</dbReference>
<evidence type="ECO:0000256" key="2">
    <source>
        <dbReference type="ARBA" id="ARBA00023125"/>
    </source>
</evidence>
<dbReference type="PANTHER" id="PTHR43130">
    <property type="entry name" value="ARAC-FAMILY TRANSCRIPTIONAL REGULATOR"/>
    <property type="match status" value="1"/>
</dbReference>
<dbReference type="PROSITE" id="PS00041">
    <property type="entry name" value="HTH_ARAC_FAMILY_1"/>
    <property type="match status" value="1"/>
</dbReference>
<dbReference type="PRINTS" id="PR00032">
    <property type="entry name" value="HTHARAC"/>
</dbReference>
<protein>
    <submittedName>
        <fullName evidence="5">Transcriptional regulator</fullName>
    </submittedName>
</protein>
<dbReference type="GO" id="GO:0003700">
    <property type="term" value="F:DNA-binding transcription factor activity"/>
    <property type="evidence" value="ECO:0007669"/>
    <property type="project" value="InterPro"/>
</dbReference>
<evidence type="ECO:0000313" key="5">
    <source>
        <dbReference type="EMBL" id="GGI20106.1"/>
    </source>
</evidence>
<feature type="domain" description="HTH araC/xylS-type" evidence="4">
    <location>
        <begin position="219"/>
        <end position="317"/>
    </location>
</feature>
<reference evidence="6" key="1">
    <citation type="journal article" date="2019" name="Int. J. Syst. Evol. Microbiol.">
        <title>The Global Catalogue of Microorganisms (GCM) 10K type strain sequencing project: providing services to taxonomists for standard genome sequencing and annotation.</title>
        <authorList>
            <consortium name="The Broad Institute Genomics Platform"/>
            <consortium name="The Broad Institute Genome Sequencing Center for Infectious Disease"/>
            <person name="Wu L."/>
            <person name="Ma J."/>
        </authorList>
    </citation>
    <scope>NUCLEOTIDE SEQUENCE [LARGE SCALE GENOMIC DNA]</scope>
    <source>
        <strain evidence="6">CCM 2767</strain>
    </source>
</reference>
<dbReference type="GO" id="GO:0043565">
    <property type="term" value="F:sequence-specific DNA binding"/>
    <property type="evidence" value="ECO:0007669"/>
    <property type="project" value="InterPro"/>
</dbReference>
<name>A0A8J3AYZ0_9BURK</name>
<dbReference type="SUPFAM" id="SSF52317">
    <property type="entry name" value="Class I glutamine amidotransferase-like"/>
    <property type="match status" value="1"/>
</dbReference>
<dbReference type="InterPro" id="IPR018060">
    <property type="entry name" value="HTH_AraC"/>
</dbReference>
<keyword evidence="3" id="KW-0804">Transcription</keyword>
<dbReference type="InterPro" id="IPR052158">
    <property type="entry name" value="INH-QAR"/>
</dbReference>
<evidence type="ECO:0000256" key="3">
    <source>
        <dbReference type="ARBA" id="ARBA00023163"/>
    </source>
</evidence>
<dbReference type="Pfam" id="PF12833">
    <property type="entry name" value="HTH_18"/>
    <property type="match status" value="1"/>
</dbReference>
<evidence type="ECO:0000259" key="4">
    <source>
        <dbReference type="PROSITE" id="PS01124"/>
    </source>
</evidence>
<dbReference type="SUPFAM" id="SSF46689">
    <property type="entry name" value="Homeodomain-like"/>
    <property type="match status" value="2"/>
</dbReference>
<dbReference type="AlphaFoldDB" id="A0A8J3AYZ0"/>
<dbReference type="InterPro" id="IPR018062">
    <property type="entry name" value="HTH_AraC-typ_CS"/>
</dbReference>
<dbReference type="PROSITE" id="PS01124">
    <property type="entry name" value="HTH_ARAC_FAMILY_2"/>
    <property type="match status" value="1"/>
</dbReference>
<dbReference type="Pfam" id="PF01965">
    <property type="entry name" value="DJ-1_PfpI"/>
    <property type="match status" value="1"/>
</dbReference>